<dbReference type="Proteomes" id="UP000431264">
    <property type="component" value="Unassembled WGS sequence"/>
</dbReference>
<reference evidence="2" key="1">
    <citation type="submission" date="2019-05" db="EMBL/GenBank/DDBJ databases">
        <title>Flavobacterium profundi sp. nov., isolated from a deep-sea seamount.</title>
        <authorList>
            <person name="Zhang D.-C."/>
        </authorList>
    </citation>
    <scope>NUCLEOTIDE SEQUENCE [LARGE SCALE GENOMIC DNA]</scope>
    <source>
        <strain evidence="2">TP390</strain>
    </source>
</reference>
<gene>
    <name evidence="1" type="ORF">GOQ30_12435</name>
</gene>
<organism evidence="1 2">
    <name type="scientific">Flavobacterium profundi</name>
    <dbReference type="NCBI Taxonomy" id="1774945"/>
    <lineage>
        <taxon>Bacteria</taxon>
        <taxon>Pseudomonadati</taxon>
        <taxon>Bacteroidota</taxon>
        <taxon>Flavobacteriia</taxon>
        <taxon>Flavobacteriales</taxon>
        <taxon>Flavobacteriaceae</taxon>
        <taxon>Flavobacterium</taxon>
    </lineage>
</organism>
<protein>
    <submittedName>
        <fullName evidence="1">Uncharacterized protein</fullName>
    </submittedName>
</protein>
<evidence type="ECO:0000313" key="2">
    <source>
        <dbReference type="Proteomes" id="UP000431264"/>
    </source>
</evidence>
<evidence type="ECO:0000313" key="1">
    <source>
        <dbReference type="EMBL" id="MVO09970.1"/>
    </source>
</evidence>
<name>A0A6I4ISX8_9FLAO</name>
<sequence>MEEKFCWRCNTKVKMLSDAEFSLCQAALFGGKKVVEEELIKRNYTNYIWLEHLETFEKFRYFVEMYRLLTGVYEPNPNAIFHHVSSQHGMDCPNCTKPFRTPQAKYCASCGYGNEQLTKI</sequence>
<dbReference type="AlphaFoldDB" id="A0A6I4ISX8"/>
<proteinExistence type="predicted"/>
<comment type="caution">
    <text evidence="1">The sequence shown here is derived from an EMBL/GenBank/DDBJ whole genome shotgun (WGS) entry which is preliminary data.</text>
</comment>
<dbReference type="EMBL" id="WQLW01000009">
    <property type="protein sequence ID" value="MVO09970.1"/>
    <property type="molecule type" value="Genomic_DNA"/>
</dbReference>
<keyword evidence="2" id="KW-1185">Reference proteome</keyword>
<dbReference type="RefSeq" id="WP_140998340.1">
    <property type="nucleotide sequence ID" value="NZ_VDCZ01000009.1"/>
</dbReference>
<accession>A0A6I4ISX8</accession>
<dbReference type="OrthoDB" id="5515745at2"/>